<comment type="function">
    <text evidence="1">The aspartyl protease (PR) mediates the proteolytic cleavages of the Gag and Gag-Pol polyproteins after assembly of the VLP.</text>
</comment>
<keyword evidence="9" id="KW-0378">Hydrolase</keyword>
<dbReference type="Pfam" id="PF13976">
    <property type="entry name" value="gag_pre-integrs"/>
    <property type="match status" value="1"/>
</dbReference>
<keyword evidence="10" id="KW-0067">ATP-binding</keyword>
<dbReference type="GO" id="GO:0008270">
    <property type="term" value="F:zinc ion binding"/>
    <property type="evidence" value="ECO:0007669"/>
    <property type="project" value="UniProtKB-KW"/>
</dbReference>
<evidence type="ECO:0000256" key="14">
    <source>
        <dbReference type="ARBA" id="ARBA00022932"/>
    </source>
</evidence>
<evidence type="ECO:0000256" key="3">
    <source>
        <dbReference type="ARBA" id="ARBA00022670"/>
    </source>
</evidence>
<keyword evidence="15" id="KW-0917">Virion maturation</keyword>
<dbReference type="InterPro" id="IPR001878">
    <property type="entry name" value="Znf_CCHC"/>
</dbReference>
<evidence type="ECO:0000256" key="1">
    <source>
        <dbReference type="ARBA" id="ARBA00002180"/>
    </source>
</evidence>
<proteinExistence type="predicted"/>
<evidence type="ECO:0000313" key="23">
    <source>
        <dbReference type="Proteomes" id="UP000036403"/>
    </source>
</evidence>
<dbReference type="Pfam" id="PF25597">
    <property type="entry name" value="SH3_retrovirus"/>
    <property type="match status" value="1"/>
</dbReference>
<dbReference type="Pfam" id="PF14223">
    <property type="entry name" value="Retrotran_gag_2"/>
    <property type="match status" value="1"/>
</dbReference>
<dbReference type="SUPFAM" id="SSF53098">
    <property type="entry name" value="Ribonuclease H-like"/>
    <property type="match status" value="1"/>
</dbReference>
<dbReference type="STRING" id="67767.A0A0J7K9W0"/>
<evidence type="ECO:0000256" key="19">
    <source>
        <dbReference type="SAM" id="MobiDB-lite"/>
    </source>
</evidence>
<evidence type="ECO:0000256" key="8">
    <source>
        <dbReference type="ARBA" id="ARBA00022759"/>
    </source>
</evidence>
<evidence type="ECO:0000256" key="18">
    <source>
        <dbReference type="PROSITE-ProRule" id="PRU00047"/>
    </source>
</evidence>
<feature type="domain" description="Integrase catalytic" evidence="21">
    <location>
        <begin position="517"/>
        <end position="682"/>
    </location>
</feature>
<dbReference type="Pfam" id="PF22936">
    <property type="entry name" value="Pol_BBD"/>
    <property type="match status" value="1"/>
</dbReference>
<gene>
    <name evidence="22" type="ORF">RF55_13565</name>
</gene>
<protein>
    <submittedName>
        <fullName evidence="22">Integrase core domain protein</fullName>
    </submittedName>
</protein>
<dbReference type="InterPro" id="IPR036397">
    <property type="entry name" value="RNaseH_sf"/>
</dbReference>
<keyword evidence="14" id="KW-0808">Transferase</keyword>
<evidence type="ECO:0000256" key="10">
    <source>
        <dbReference type="ARBA" id="ARBA00022840"/>
    </source>
</evidence>
<evidence type="ECO:0000256" key="9">
    <source>
        <dbReference type="ARBA" id="ARBA00022801"/>
    </source>
</evidence>
<dbReference type="GO" id="GO:0003676">
    <property type="term" value="F:nucleic acid binding"/>
    <property type="evidence" value="ECO:0007669"/>
    <property type="project" value="InterPro"/>
</dbReference>
<dbReference type="InterPro" id="IPR013103">
    <property type="entry name" value="RVT_2"/>
</dbReference>
<dbReference type="CDD" id="cd09272">
    <property type="entry name" value="RNase_HI_RT_Ty1"/>
    <property type="match status" value="1"/>
</dbReference>
<dbReference type="PANTHER" id="PTHR42648:SF11">
    <property type="entry name" value="TRANSPOSON TY4-P GAG-POL POLYPROTEIN"/>
    <property type="match status" value="1"/>
</dbReference>
<feature type="region of interest" description="Disordered" evidence="19">
    <location>
        <begin position="759"/>
        <end position="816"/>
    </location>
</feature>
<feature type="compositionally biased region" description="Acidic residues" evidence="19">
    <location>
        <begin position="767"/>
        <end position="783"/>
    </location>
</feature>
<evidence type="ECO:0000313" key="22">
    <source>
        <dbReference type="EMBL" id="KMQ87218.1"/>
    </source>
</evidence>
<evidence type="ECO:0000256" key="13">
    <source>
        <dbReference type="ARBA" id="ARBA00022918"/>
    </source>
</evidence>
<feature type="region of interest" description="Disordered" evidence="19">
    <location>
        <begin position="196"/>
        <end position="229"/>
    </location>
</feature>
<dbReference type="InterPro" id="IPR001584">
    <property type="entry name" value="Integrase_cat-core"/>
</dbReference>
<dbReference type="SMART" id="SM00343">
    <property type="entry name" value="ZnF_C2HC"/>
    <property type="match status" value="2"/>
</dbReference>
<dbReference type="InterPro" id="IPR036875">
    <property type="entry name" value="Znf_CCHC_sf"/>
</dbReference>
<dbReference type="InterPro" id="IPR057670">
    <property type="entry name" value="SH3_retrovirus"/>
</dbReference>
<keyword evidence="14" id="KW-0548">Nucleotidyltransferase</keyword>
<dbReference type="InterPro" id="IPR043502">
    <property type="entry name" value="DNA/RNA_pol_sf"/>
</dbReference>
<keyword evidence="4" id="KW-0540">Nuclease</keyword>
<evidence type="ECO:0000256" key="6">
    <source>
        <dbReference type="ARBA" id="ARBA00022741"/>
    </source>
</evidence>
<dbReference type="GO" id="GO:0005524">
    <property type="term" value="F:ATP binding"/>
    <property type="evidence" value="ECO:0007669"/>
    <property type="project" value="UniProtKB-KW"/>
</dbReference>
<evidence type="ECO:0000256" key="7">
    <source>
        <dbReference type="ARBA" id="ARBA00022750"/>
    </source>
</evidence>
<dbReference type="Pfam" id="PF00098">
    <property type="entry name" value="zf-CCHC"/>
    <property type="match status" value="1"/>
</dbReference>
<dbReference type="Pfam" id="PF00665">
    <property type="entry name" value="rve"/>
    <property type="match status" value="1"/>
</dbReference>
<feature type="domain" description="CCHC-type" evidence="20">
    <location>
        <begin position="266"/>
        <end position="281"/>
    </location>
</feature>
<feature type="compositionally biased region" description="Basic residues" evidence="19">
    <location>
        <begin position="214"/>
        <end position="223"/>
    </location>
</feature>
<evidence type="ECO:0000256" key="2">
    <source>
        <dbReference type="ARBA" id="ARBA00022612"/>
    </source>
</evidence>
<feature type="region of interest" description="Disordered" evidence="19">
    <location>
        <begin position="280"/>
        <end position="303"/>
    </location>
</feature>
<dbReference type="SUPFAM" id="SSF57756">
    <property type="entry name" value="Retrovirus zinc finger-like domains"/>
    <property type="match status" value="1"/>
</dbReference>
<dbReference type="EMBL" id="LBMM01010801">
    <property type="protein sequence ID" value="KMQ87218.1"/>
    <property type="molecule type" value="Genomic_DNA"/>
</dbReference>
<evidence type="ECO:0000259" key="20">
    <source>
        <dbReference type="PROSITE" id="PS50158"/>
    </source>
</evidence>
<dbReference type="PROSITE" id="PS50994">
    <property type="entry name" value="INTEGRASE"/>
    <property type="match status" value="1"/>
</dbReference>
<keyword evidence="6" id="KW-0547">Nucleotide-binding</keyword>
<dbReference type="InterPro" id="IPR012337">
    <property type="entry name" value="RNaseH-like_sf"/>
</dbReference>
<keyword evidence="12" id="KW-0229">DNA integration</keyword>
<dbReference type="GO" id="GO:0003964">
    <property type="term" value="F:RNA-directed DNA polymerase activity"/>
    <property type="evidence" value="ECO:0007669"/>
    <property type="project" value="UniProtKB-KW"/>
</dbReference>
<dbReference type="GO" id="GO:0003887">
    <property type="term" value="F:DNA-directed DNA polymerase activity"/>
    <property type="evidence" value="ECO:0007669"/>
    <property type="project" value="UniProtKB-KW"/>
</dbReference>
<keyword evidence="18" id="KW-0863">Zinc-finger</keyword>
<keyword evidence="7" id="KW-0064">Aspartyl protease</keyword>
<keyword evidence="8" id="KW-0255">Endonuclease</keyword>
<name>A0A0J7K9W0_LASNI</name>
<sequence length="1356" mass="154831">MDSIKSHLETLSEDSQGNVNYVSWRFKLNLTLKSKGLFTVATGIEVKPPGPDTNEAVKTWIKQDLEAQIFIGLNVSSNIAKKIANCNSAHQMLDKLHTLYGRKSDLTVEGLQRQFFGFKYDNSKSVVENCMTIQQYAEDLAAEGEEVKESWIMTRILGMLPPKLHHFRTGWDNVSGEDKNLSKLFERLRLEEDRLNEDELSSESTSQNALVSKQRNKFQKSHSKGNTSNNSTVECFKCGKKGHVKKYCKNKPCAKYLAYCKNNYACNNCNQKGHFAKNCPKGNSSENGYSKNDKSEKNDSEKSNRRALITLGLSTANVKQIKSKRDCRDSWYQDCAATQHMTSRRDWLINFIKLEEPTMVIIGDATKLEGIGLGDIELEAFDGDKWYQIILKNVLYVPKMTFNLFSVTQMLDKGYVQTADAGKSTFKTLDKKETVAIAKRDGNLYKMMFRQEESSKCLLTASIKTWHERLAHQNVKYVRDILNKNGIKYIDDWNNYVCTGCVYGKQHRISHPKNPKVAENPLDLVHVDLCDMNVKSLGGAKYFLLFKDDYSHFRTAYFLKTKDEAASKLRIYLNMVENQFGRKVKCLRSDNGTEIKNADTKKLLEEIGVFHTKSNAYTPQQNGRVEREMRTVVESARSAIHAQDLNENLWAEAVNYAIFTLNQTGTSSQKNKSPAELWFGRRIDIRKLRSFGCECYVLIQDHKRVKTGKKSKKGILVGYDLDSPCYRVYLSDECIVISSDNVMFDEKIRQEDCTEIQHLTSKGQIESSEESENFETGDSDTDNSSENTPDPSDSQNCEDSNDSSETDQNRQNRFNLRNRKNINLPARLGDYVLGYFRGGDQANNAMIGEVEDISLSDALKDKNWRKAISEEYRSLIKMNTWKLVEAPKHVIPLTCRWILRQKQDCRFKARLVARGFEQKEGIDYSETFSPVARHVSVRLIFSIAASNKMKLMTFDVKTAFLHGELKETIYMHQPEGFDDGTGRVCKLNKSIYGLKQAPKNWNEKFSKFLKSLAFDNTDDDPCIYYNKDKSMLIALFVDDGLIAGKDERDMIEILNKLNRKFEATFDTATDGQLAYLGMQIYNGQNGIFVNQSKYTEKILKRFQFDLSNSVSTPIERGMVTEEEKRANDKPLGKSEPYREAIGSLLYLATISRPDISFAVNYLSRFNSKPMVSHWKMIKRVFQYLKGTTHYGINFNGDSELIAYTDSDYGGDTLTGHSTSGILILRGGPIVWYTQKQRLVATSTAEAEYRAAVSSIDDICWIRRIGNELGILNKIEPTELNVDNQSAIHMLQNTHEGKITKGKKHIDIPRKFIQEHIGVTVRLNHVNSSDQLADILTKPLNRKIFEQLRSKIIKEEC</sequence>
<organism evidence="22 23">
    <name type="scientific">Lasius niger</name>
    <name type="common">Black garden ant</name>
    <dbReference type="NCBI Taxonomy" id="67767"/>
    <lineage>
        <taxon>Eukaryota</taxon>
        <taxon>Metazoa</taxon>
        <taxon>Ecdysozoa</taxon>
        <taxon>Arthropoda</taxon>
        <taxon>Hexapoda</taxon>
        <taxon>Insecta</taxon>
        <taxon>Pterygota</taxon>
        <taxon>Neoptera</taxon>
        <taxon>Endopterygota</taxon>
        <taxon>Hymenoptera</taxon>
        <taxon>Apocrita</taxon>
        <taxon>Aculeata</taxon>
        <taxon>Formicoidea</taxon>
        <taxon>Formicidae</taxon>
        <taxon>Formicinae</taxon>
        <taxon>Lasius</taxon>
        <taxon>Lasius</taxon>
    </lineage>
</organism>
<evidence type="ECO:0000256" key="15">
    <source>
        <dbReference type="ARBA" id="ARBA00023113"/>
    </source>
</evidence>
<feature type="compositionally biased region" description="Polar residues" evidence="19">
    <location>
        <begin position="281"/>
        <end position="290"/>
    </location>
</feature>
<keyword evidence="17" id="KW-0511">Multifunctional enzyme</keyword>
<keyword evidence="14" id="KW-0239">DNA-directed DNA polymerase</keyword>
<dbReference type="GO" id="GO:0006310">
    <property type="term" value="P:DNA recombination"/>
    <property type="evidence" value="ECO:0007669"/>
    <property type="project" value="UniProtKB-KW"/>
</dbReference>
<accession>A0A0J7K9W0</accession>
<dbReference type="PROSITE" id="PS50158">
    <property type="entry name" value="ZF_CCHC"/>
    <property type="match status" value="2"/>
</dbReference>
<dbReference type="OrthoDB" id="7553184at2759"/>
<dbReference type="Pfam" id="PF07727">
    <property type="entry name" value="RVT_2"/>
    <property type="match status" value="1"/>
</dbReference>
<dbReference type="GO" id="GO:0004519">
    <property type="term" value="F:endonuclease activity"/>
    <property type="evidence" value="ECO:0007669"/>
    <property type="project" value="UniProtKB-KW"/>
</dbReference>
<evidence type="ECO:0000256" key="11">
    <source>
        <dbReference type="ARBA" id="ARBA00022842"/>
    </source>
</evidence>
<keyword evidence="18" id="KW-0862">Zinc</keyword>
<keyword evidence="5" id="KW-0479">Metal-binding</keyword>
<dbReference type="PaxDb" id="67767-A0A0J7K9W0"/>
<evidence type="ECO:0000259" key="21">
    <source>
        <dbReference type="PROSITE" id="PS50994"/>
    </source>
</evidence>
<evidence type="ECO:0000256" key="5">
    <source>
        <dbReference type="ARBA" id="ARBA00022723"/>
    </source>
</evidence>
<dbReference type="Gene3D" id="3.30.420.10">
    <property type="entry name" value="Ribonuclease H-like superfamily/Ribonuclease H"/>
    <property type="match status" value="1"/>
</dbReference>
<dbReference type="InterPro" id="IPR054722">
    <property type="entry name" value="PolX-like_BBD"/>
</dbReference>
<evidence type="ECO:0000256" key="16">
    <source>
        <dbReference type="ARBA" id="ARBA00023172"/>
    </source>
</evidence>
<dbReference type="GO" id="GO:0015074">
    <property type="term" value="P:DNA integration"/>
    <property type="evidence" value="ECO:0007669"/>
    <property type="project" value="UniProtKB-KW"/>
</dbReference>
<dbReference type="InterPro" id="IPR039537">
    <property type="entry name" value="Retrotran_Ty1/copia-like"/>
</dbReference>
<feature type="domain" description="CCHC-type" evidence="20">
    <location>
        <begin position="235"/>
        <end position="250"/>
    </location>
</feature>
<dbReference type="GO" id="GO:0042575">
    <property type="term" value="C:DNA polymerase complex"/>
    <property type="evidence" value="ECO:0007669"/>
    <property type="project" value="UniProtKB-ARBA"/>
</dbReference>
<evidence type="ECO:0000256" key="17">
    <source>
        <dbReference type="ARBA" id="ARBA00023268"/>
    </source>
</evidence>
<keyword evidence="23" id="KW-1185">Reference proteome</keyword>
<dbReference type="SUPFAM" id="SSF56672">
    <property type="entry name" value="DNA/RNA polymerases"/>
    <property type="match status" value="1"/>
</dbReference>
<dbReference type="InterPro" id="IPR025724">
    <property type="entry name" value="GAG-pre-integrase_dom"/>
</dbReference>
<evidence type="ECO:0000256" key="4">
    <source>
        <dbReference type="ARBA" id="ARBA00022722"/>
    </source>
</evidence>
<dbReference type="Proteomes" id="UP000036403">
    <property type="component" value="Unassembled WGS sequence"/>
</dbReference>
<feature type="compositionally biased region" description="Polar residues" evidence="19">
    <location>
        <begin position="784"/>
        <end position="798"/>
    </location>
</feature>
<feature type="compositionally biased region" description="Basic and acidic residues" evidence="19">
    <location>
        <begin position="291"/>
        <end position="303"/>
    </location>
</feature>
<keyword evidence="16" id="KW-0233">DNA recombination</keyword>
<keyword evidence="13" id="KW-0695">RNA-directed DNA polymerase</keyword>
<dbReference type="GO" id="GO:0006508">
    <property type="term" value="P:proteolysis"/>
    <property type="evidence" value="ECO:0007669"/>
    <property type="project" value="UniProtKB-KW"/>
</dbReference>
<dbReference type="PANTHER" id="PTHR42648">
    <property type="entry name" value="TRANSPOSASE, PUTATIVE-RELATED"/>
    <property type="match status" value="1"/>
</dbReference>
<keyword evidence="2" id="KW-1188">Viral release from host cell</keyword>
<comment type="caution">
    <text evidence="22">The sequence shown here is derived from an EMBL/GenBank/DDBJ whole genome shotgun (WGS) entry which is preliminary data.</text>
</comment>
<dbReference type="Gene3D" id="4.10.60.10">
    <property type="entry name" value="Zinc finger, CCHC-type"/>
    <property type="match status" value="1"/>
</dbReference>
<keyword evidence="3" id="KW-0645">Protease</keyword>
<keyword evidence="11" id="KW-0460">Magnesium</keyword>
<reference evidence="22 23" key="1">
    <citation type="submission" date="2015-04" db="EMBL/GenBank/DDBJ databases">
        <title>Lasius niger genome sequencing.</title>
        <authorList>
            <person name="Konorov E.A."/>
            <person name="Nikitin M.A."/>
            <person name="Kirill M.V."/>
            <person name="Chang P."/>
        </authorList>
    </citation>
    <scope>NUCLEOTIDE SEQUENCE [LARGE SCALE GENOMIC DNA]</scope>
    <source>
        <tissue evidence="22">Whole</tissue>
    </source>
</reference>
<dbReference type="GO" id="GO:0004190">
    <property type="term" value="F:aspartic-type endopeptidase activity"/>
    <property type="evidence" value="ECO:0007669"/>
    <property type="project" value="UniProtKB-KW"/>
</dbReference>
<evidence type="ECO:0000256" key="12">
    <source>
        <dbReference type="ARBA" id="ARBA00022908"/>
    </source>
</evidence>